<dbReference type="GO" id="GO:0016020">
    <property type="term" value="C:membrane"/>
    <property type="evidence" value="ECO:0007669"/>
    <property type="project" value="UniProtKB-SubCell"/>
</dbReference>
<comment type="subcellular location">
    <subcellularLocation>
        <location evidence="1">Membrane</location>
        <topology evidence="1">Multi-pass membrane protein</topology>
    </subcellularLocation>
</comment>
<dbReference type="OrthoDB" id="6770063at2759"/>
<protein>
    <submittedName>
        <fullName evidence="8">MFS multidrug transporter</fullName>
    </submittedName>
</protein>
<proteinExistence type="predicted"/>
<feature type="transmembrane region" description="Helical" evidence="6">
    <location>
        <begin position="336"/>
        <end position="367"/>
    </location>
</feature>
<organism evidence="8 9">
    <name type="scientific">Diaporthe helianthi</name>
    <dbReference type="NCBI Taxonomy" id="158607"/>
    <lineage>
        <taxon>Eukaryota</taxon>
        <taxon>Fungi</taxon>
        <taxon>Dikarya</taxon>
        <taxon>Ascomycota</taxon>
        <taxon>Pezizomycotina</taxon>
        <taxon>Sordariomycetes</taxon>
        <taxon>Sordariomycetidae</taxon>
        <taxon>Diaporthales</taxon>
        <taxon>Diaporthaceae</taxon>
        <taxon>Diaporthe</taxon>
    </lineage>
</organism>
<dbReference type="Pfam" id="PF07690">
    <property type="entry name" value="MFS_1"/>
    <property type="match status" value="1"/>
</dbReference>
<keyword evidence="4 6" id="KW-0472">Membrane</keyword>
<keyword evidence="9" id="KW-1185">Reference proteome</keyword>
<dbReference type="FunFam" id="1.20.1250.20:FF:000011">
    <property type="entry name" value="MFS multidrug transporter, putative"/>
    <property type="match status" value="1"/>
</dbReference>
<dbReference type="PANTHER" id="PTHR23502">
    <property type="entry name" value="MAJOR FACILITATOR SUPERFAMILY"/>
    <property type="match status" value="1"/>
</dbReference>
<dbReference type="InterPro" id="IPR036259">
    <property type="entry name" value="MFS_trans_sf"/>
</dbReference>
<feature type="transmembrane region" description="Helical" evidence="6">
    <location>
        <begin position="113"/>
        <end position="137"/>
    </location>
</feature>
<evidence type="ECO:0000259" key="7">
    <source>
        <dbReference type="PROSITE" id="PS50850"/>
    </source>
</evidence>
<dbReference type="SUPFAM" id="SSF103473">
    <property type="entry name" value="MFS general substrate transporter"/>
    <property type="match status" value="1"/>
</dbReference>
<dbReference type="Gene3D" id="1.20.1250.20">
    <property type="entry name" value="MFS general substrate transporter like domains"/>
    <property type="match status" value="1"/>
</dbReference>
<evidence type="ECO:0000256" key="5">
    <source>
        <dbReference type="SAM" id="MobiDB-lite"/>
    </source>
</evidence>
<dbReference type="GO" id="GO:0022857">
    <property type="term" value="F:transmembrane transporter activity"/>
    <property type="evidence" value="ECO:0007669"/>
    <property type="project" value="InterPro"/>
</dbReference>
<evidence type="ECO:0000313" key="9">
    <source>
        <dbReference type="Proteomes" id="UP000094444"/>
    </source>
</evidence>
<dbReference type="PANTHER" id="PTHR23502:SF60">
    <property type="entry name" value="MAJOR FACILITATOR SUPERFAMILY (MFS) PROFILE DOMAIN-CONTAINING PROTEIN-RELATED"/>
    <property type="match status" value="1"/>
</dbReference>
<dbReference type="Proteomes" id="UP000094444">
    <property type="component" value="Unassembled WGS sequence"/>
</dbReference>
<dbReference type="InterPro" id="IPR011701">
    <property type="entry name" value="MFS"/>
</dbReference>
<keyword evidence="3 6" id="KW-1133">Transmembrane helix</keyword>
<feature type="domain" description="Major facilitator superfamily (MFS) profile" evidence="7">
    <location>
        <begin position="115"/>
        <end position="551"/>
    </location>
</feature>
<feature type="transmembrane region" description="Helical" evidence="6">
    <location>
        <begin position="523"/>
        <end position="546"/>
    </location>
</feature>
<dbReference type="PROSITE" id="PS50850">
    <property type="entry name" value="MFS"/>
    <property type="match status" value="1"/>
</dbReference>
<feature type="transmembrane region" description="Helical" evidence="6">
    <location>
        <begin position="427"/>
        <end position="448"/>
    </location>
</feature>
<evidence type="ECO:0000256" key="4">
    <source>
        <dbReference type="ARBA" id="ARBA00023136"/>
    </source>
</evidence>
<evidence type="ECO:0000256" key="6">
    <source>
        <dbReference type="SAM" id="Phobius"/>
    </source>
</evidence>
<feature type="region of interest" description="Disordered" evidence="5">
    <location>
        <begin position="1"/>
        <end position="20"/>
    </location>
</feature>
<keyword evidence="2 6" id="KW-0812">Transmembrane</keyword>
<feature type="transmembrane region" description="Helical" evidence="6">
    <location>
        <begin position="269"/>
        <end position="292"/>
    </location>
</feature>
<sequence>MPLQKYHPGRDQRTAPAAGARQRLSLLQTFSFETRANSTPIIGLDSILRVNHGNHSRESLDSLLERPFGEEAAEEGAAEEDKNGISKQDPTLVTWDGPNDIENPLNWSASRKWTATILVSCFTFISPFSSTMVTPALKDIGDQYDIPEGFARALVLSIFLLGFAQGPFVLAPLSELFGRVKVLQWANLIYLVFNTVCPFAKTKEQLYLFRFLSGIGGSAPQALCNGVLADCWRKEERGKGQAIYGMLTFISPTVAPIMGAYVIANDKIYWGWIFWITSIFDLLVQVAALFFLRETYSPKILCDKAKKLRKVTGNPELRTEYDNPDRSYASIVRRRLVLPFIMLFAHPAIQFPSLYRAFLYGIMYLVLSTYEQVWDGIYDFDKGPASLNYLSLGAGFIVGLQISHPVMDKLYAYYKRRYDTEDGLPEWRIPPMIIGGILAPAGLFLYGWSAQNQLHWAVPNTGCFLLAVGLIIAFQSAQAYVTDAYDHRYAASAAAVGAFMRTMAGFGFPLFAPRMYEVMGLGWGNTFLGLMTILIGIGSPAVLWFYGAKLRKWSTKGL</sequence>
<name>A0A2P5HWX2_DIAHE</name>
<dbReference type="InParanoid" id="A0A2P5HWX2"/>
<reference evidence="8" key="1">
    <citation type="submission" date="2017-09" db="EMBL/GenBank/DDBJ databases">
        <title>Polyketide synthases of a Diaporthe helianthi virulent isolate.</title>
        <authorList>
            <person name="Baroncelli R."/>
        </authorList>
    </citation>
    <scope>NUCLEOTIDE SEQUENCE [LARGE SCALE GENOMIC DNA]</scope>
    <source>
        <strain evidence="8">7/96</strain>
    </source>
</reference>
<evidence type="ECO:0000256" key="1">
    <source>
        <dbReference type="ARBA" id="ARBA00004141"/>
    </source>
</evidence>
<evidence type="ECO:0000313" key="8">
    <source>
        <dbReference type="EMBL" id="POS74748.1"/>
    </source>
</evidence>
<comment type="caution">
    <text evidence="8">The sequence shown here is derived from an EMBL/GenBank/DDBJ whole genome shotgun (WGS) entry which is preliminary data.</text>
</comment>
<dbReference type="InterPro" id="IPR020846">
    <property type="entry name" value="MFS_dom"/>
</dbReference>
<gene>
    <name evidence="8" type="ORF">DHEL01_v206865</name>
</gene>
<feature type="transmembrane region" description="Helical" evidence="6">
    <location>
        <begin position="454"/>
        <end position="477"/>
    </location>
</feature>
<feature type="transmembrane region" description="Helical" evidence="6">
    <location>
        <begin position="387"/>
        <end position="406"/>
    </location>
</feature>
<evidence type="ECO:0000256" key="3">
    <source>
        <dbReference type="ARBA" id="ARBA00022989"/>
    </source>
</evidence>
<accession>A0A2P5HWX2</accession>
<evidence type="ECO:0000256" key="2">
    <source>
        <dbReference type="ARBA" id="ARBA00022692"/>
    </source>
</evidence>
<dbReference type="AlphaFoldDB" id="A0A2P5HWX2"/>
<feature type="region of interest" description="Disordered" evidence="5">
    <location>
        <begin position="61"/>
        <end position="93"/>
    </location>
</feature>
<dbReference type="STRING" id="158607.A0A2P5HWX2"/>
<feature type="transmembrane region" description="Helical" evidence="6">
    <location>
        <begin position="242"/>
        <end position="263"/>
    </location>
</feature>
<dbReference type="EMBL" id="MAVT02000583">
    <property type="protein sequence ID" value="POS74748.1"/>
    <property type="molecule type" value="Genomic_DNA"/>
</dbReference>
<feature type="transmembrane region" description="Helical" evidence="6">
    <location>
        <begin position="149"/>
        <end position="170"/>
    </location>
</feature>
<dbReference type="CDD" id="cd17323">
    <property type="entry name" value="MFS_Tpo1_MDR_like"/>
    <property type="match status" value="1"/>
</dbReference>
<feature type="transmembrane region" description="Helical" evidence="6">
    <location>
        <begin position="489"/>
        <end position="511"/>
    </location>
</feature>